<dbReference type="InterPro" id="IPR000787">
    <property type="entry name" value="Peptidase_M29"/>
</dbReference>
<comment type="cofactor">
    <cofactor evidence="1">
        <name>Co(2+)</name>
        <dbReference type="ChEBI" id="CHEBI:48828"/>
    </cofactor>
</comment>
<keyword evidence="9" id="KW-0482">Metalloprotease</keyword>
<dbReference type="SUPFAM" id="SSF144052">
    <property type="entry name" value="Thermophilic metalloprotease-like"/>
    <property type="match status" value="1"/>
</dbReference>
<evidence type="ECO:0000256" key="4">
    <source>
        <dbReference type="ARBA" id="ARBA00008236"/>
    </source>
</evidence>
<dbReference type="GO" id="GO:0004177">
    <property type="term" value="F:aminopeptidase activity"/>
    <property type="evidence" value="ECO:0007669"/>
    <property type="project" value="UniProtKB-KW"/>
</dbReference>
<evidence type="ECO:0000313" key="10">
    <source>
        <dbReference type="EMBL" id="MEA3569597.1"/>
    </source>
</evidence>
<dbReference type="InterPro" id="IPR035097">
    <property type="entry name" value="M29_N-terminal"/>
</dbReference>
<evidence type="ECO:0000256" key="9">
    <source>
        <dbReference type="ARBA" id="ARBA00023049"/>
    </source>
</evidence>
<evidence type="ECO:0000313" key="11">
    <source>
        <dbReference type="Proteomes" id="UP001292216"/>
    </source>
</evidence>
<dbReference type="PRINTS" id="PR00919">
    <property type="entry name" value="THERMOPTASE"/>
</dbReference>
<dbReference type="PANTHER" id="PTHR34448:SF3">
    <property type="entry name" value="AMINOPEPTIDASE AMPS"/>
    <property type="match status" value="1"/>
</dbReference>
<keyword evidence="5 10" id="KW-0031">Aminopeptidase</keyword>
<dbReference type="RefSeq" id="WP_009226136.1">
    <property type="nucleotide sequence ID" value="NZ_CBCSKM010000011.1"/>
</dbReference>
<protein>
    <submittedName>
        <fullName evidence="10">Aminopeptidase</fullName>
    </submittedName>
</protein>
<dbReference type="Gene3D" id="3.40.1830.10">
    <property type="entry name" value="Thermophilic metalloprotease (M29)"/>
    <property type="match status" value="1"/>
</dbReference>
<sequence length="410" mass="45804">MSDFQKKLEKYAELAVKIGVNVQPGQNLIINTTIDSAELVRLIVKQAYEAGARFVKVNWSDDVVTRLRYDMAAEESFLDEPKWYAGEMLEYVENGAAVLHVISSDPDLLKGVSTQRLTNHQKAYGKAMSKYREMQMSDKFSWSIVAVPSKAWADKVFPNLPEEERVQALWEAIFRTVRLDQPDPIAAWQQHIQNLTQKSDYLNAKRYKKLHYKAPGTDLTIELPEGHLWVAAESINAQGNTFLANLPTEEVFTAPLKTGVNGTVSATKPLSYRGTIIDRFSLTFENGRIVDYKAEVGADVLKQLVDLDEGSHYLGEVALVPHNSPISQSGILFYNTLFDENASNHLAIGNAYAFNLEGGKSMSQEELAQRGLNSSLAHEDFMVGSAEMDIFGITADGKEEPIFIKGNWAF</sequence>
<evidence type="ECO:0000256" key="5">
    <source>
        <dbReference type="ARBA" id="ARBA00022438"/>
    </source>
</evidence>
<dbReference type="Proteomes" id="UP001292216">
    <property type="component" value="Unassembled WGS sequence"/>
</dbReference>
<comment type="similarity">
    <text evidence="4">Belongs to the peptidase M29 family.</text>
</comment>
<gene>
    <name evidence="10" type="ORF">U9M73_06250</name>
</gene>
<evidence type="ECO:0000256" key="6">
    <source>
        <dbReference type="ARBA" id="ARBA00022670"/>
    </source>
</evidence>
<accession>A0ABU5PII9</accession>
<evidence type="ECO:0000256" key="3">
    <source>
        <dbReference type="ARBA" id="ARBA00001947"/>
    </source>
</evidence>
<keyword evidence="6" id="KW-0645">Protease</keyword>
<organism evidence="10 11">
    <name type="scientific">Paenibacillus phoenicis</name>
    <dbReference type="NCBI Taxonomy" id="554117"/>
    <lineage>
        <taxon>Bacteria</taxon>
        <taxon>Bacillati</taxon>
        <taxon>Bacillota</taxon>
        <taxon>Bacilli</taxon>
        <taxon>Bacillales</taxon>
        <taxon>Paenibacillaceae</taxon>
        <taxon>Paenibacillus</taxon>
    </lineage>
</organism>
<dbReference type="Pfam" id="PF02073">
    <property type="entry name" value="Peptidase_M29"/>
    <property type="match status" value="1"/>
</dbReference>
<keyword evidence="11" id="KW-1185">Reference proteome</keyword>
<comment type="cofactor">
    <cofactor evidence="2">
        <name>Mg(2+)</name>
        <dbReference type="ChEBI" id="CHEBI:18420"/>
    </cofactor>
</comment>
<reference evidence="10 11" key="1">
    <citation type="submission" date="2023-12" db="EMBL/GenBank/DDBJ databases">
        <title>Whole genome sequencing of Paenibacillus phoenicis isolated from the Phoenix Mars Lander spacecraft assembly facility.</title>
        <authorList>
            <person name="Garcia A."/>
            <person name="Venkateswaran K."/>
        </authorList>
    </citation>
    <scope>NUCLEOTIDE SEQUENCE [LARGE SCALE GENOMIC DNA]</scope>
    <source>
        <strain evidence="10 11">3PO2SA</strain>
    </source>
</reference>
<comment type="caution">
    <text evidence="10">The sequence shown here is derived from an EMBL/GenBank/DDBJ whole genome shotgun (WGS) entry which is preliminary data.</text>
</comment>
<name>A0ABU5PII9_9BACL</name>
<keyword evidence="7" id="KW-0479">Metal-binding</keyword>
<evidence type="ECO:0000256" key="1">
    <source>
        <dbReference type="ARBA" id="ARBA00001941"/>
    </source>
</evidence>
<comment type="cofactor">
    <cofactor evidence="3">
        <name>Zn(2+)</name>
        <dbReference type="ChEBI" id="CHEBI:29105"/>
    </cofactor>
</comment>
<evidence type="ECO:0000256" key="2">
    <source>
        <dbReference type="ARBA" id="ARBA00001946"/>
    </source>
</evidence>
<dbReference type="InterPro" id="IPR052170">
    <property type="entry name" value="M29_Exopeptidase"/>
</dbReference>
<proteinExistence type="inferred from homology"/>
<evidence type="ECO:0000256" key="7">
    <source>
        <dbReference type="ARBA" id="ARBA00022723"/>
    </source>
</evidence>
<evidence type="ECO:0000256" key="8">
    <source>
        <dbReference type="ARBA" id="ARBA00022801"/>
    </source>
</evidence>
<keyword evidence="8" id="KW-0378">Hydrolase</keyword>
<dbReference type="PANTHER" id="PTHR34448">
    <property type="entry name" value="AMINOPEPTIDASE"/>
    <property type="match status" value="1"/>
</dbReference>
<dbReference type="EMBL" id="JAYERP010000001">
    <property type="protein sequence ID" value="MEA3569597.1"/>
    <property type="molecule type" value="Genomic_DNA"/>
</dbReference>